<evidence type="ECO:0000313" key="4">
    <source>
        <dbReference type="EMBL" id="QEA16631.1"/>
    </source>
</evidence>
<proteinExistence type="inferred from homology"/>
<dbReference type="RefSeq" id="WP_147090710.1">
    <property type="nucleotide sequence ID" value="NZ_BAABJD010000005.1"/>
</dbReference>
<comment type="similarity">
    <text evidence="1">Belongs to the PrpD family.</text>
</comment>
<dbReference type="AlphaFoldDB" id="A0A5B8S540"/>
<name>A0A5B8S540_9SPHN</name>
<dbReference type="GO" id="GO:0016829">
    <property type="term" value="F:lyase activity"/>
    <property type="evidence" value="ECO:0007669"/>
    <property type="project" value="InterPro"/>
</dbReference>
<dbReference type="PANTHER" id="PTHR16943">
    <property type="entry name" value="2-METHYLCITRATE DEHYDRATASE-RELATED"/>
    <property type="match status" value="1"/>
</dbReference>
<evidence type="ECO:0000259" key="3">
    <source>
        <dbReference type="Pfam" id="PF19305"/>
    </source>
</evidence>
<evidence type="ECO:0000256" key="1">
    <source>
        <dbReference type="ARBA" id="ARBA00006174"/>
    </source>
</evidence>
<dbReference type="OrthoDB" id="5415580at2"/>
<keyword evidence="5" id="KW-1185">Reference proteome</keyword>
<dbReference type="Gene3D" id="1.10.4100.10">
    <property type="entry name" value="2-methylcitrate dehydratase PrpD"/>
    <property type="match status" value="1"/>
</dbReference>
<dbReference type="Pfam" id="PF19305">
    <property type="entry name" value="MmgE_PrpD_C"/>
    <property type="match status" value="1"/>
</dbReference>
<dbReference type="SUPFAM" id="SSF103378">
    <property type="entry name" value="2-methylcitrate dehydratase PrpD"/>
    <property type="match status" value="1"/>
</dbReference>
<evidence type="ECO:0000259" key="2">
    <source>
        <dbReference type="Pfam" id="PF03972"/>
    </source>
</evidence>
<dbReference type="InterPro" id="IPR042188">
    <property type="entry name" value="MmgE/PrpD_sf_2"/>
</dbReference>
<dbReference type="InterPro" id="IPR042183">
    <property type="entry name" value="MmgE/PrpD_sf_1"/>
</dbReference>
<dbReference type="InterPro" id="IPR045336">
    <property type="entry name" value="MmgE_PrpD_N"/>
</dbReference>
<gene>
    <name evidence="4" type="ORF">FRF71_11095</name>
</gene>
<dbReference type="InterPro" id="IPR005656">
    <property type="entry name" value="MmgE_PrpD"/>
</dbReference>
<dbReference type="InterPro" id="IPR045337">
    <property type="entry name" value="MmgE_PrpD_C"/>
</dbReference>
<dbReference type="Gene3D" id="3.30.1330.120">
    <property type="entry name" value="2-methylcitrate dehydratase PrpD"/>
    <property type="match status" value="1"/>
</dbReference>
<sequence>MSEPLLVQLVRTLARPITESDRARARLHLLDWLACVAGARQTQVAKVLYQADLGGARRAGWLGGVLEMDDVHRSALLHPGPVIWAAALEAAGDVDADLDAVLDGAVRGYQAMIAIGASFDAKHYAHYHNTATAGPFGAAAAAGSVLGLDEAQLVAALSNAGSTTGGLWQMRHEAGMTKQWHVAMAGNNGYFAAYMASRGLTGTASVLEGPQGLYAATCAAPKPLELDAGWRIHEVSFKPWAACRHAHPVIDCALELRAQGKLTAPFRVETYADAIAFCDRPNPVTEVNAKFSLQHAVAVIASGREARPEDFTPEAIAELAALRAEVSVSEDKAITMRYPEHFGARLNGLELIDTRGDPERPVDEAVIKQKMHTLAAWGGLPPEEAERACALALEGDDAAAIADLLEDWLG</sequence>
<accession>A0A5B8S540</accession>
<dbReference type="Pfam" id="PF03972">
    <property type="entry name" value="MmgE_PrpD_N"/>
    <property type="match status" value="1"/>
</dbReference>
<feature type="domain" description="MmgE/PrpD C-terminal" evidence="3">
    <location>
        <begin position="240"/>
        <end position="386"/>
    </location>
</feature>
<evidence type="ECO:0000313" key="5">
    <source>
        <dbReference type="Proteomes" id="UP000321172"/>
    </source>
</evidence>
<dbReference type="InterPro" id="IPR036148">
    <property type="entry name" value="MmgE/PrpD_sf"/>
</dbReference>
<dbReference type="EMBL" id="CP042345">
    <property type="protein sequence ID" value="QEA16631.1"/>
    <property type="molecule type" value="Genomic_DNA"/>
</dbReference>
<protein>
    <submittedName>
        <fullName evidence="4">MmgE/PrpD family protein</fullName>
    </submittedName>
</protein>
<reference evidence="4 5" key="1">
    <citation type="journal article" date="2013" name="J. Microbiol. Biotechnol.">
        <title>Novosphingobium ginsenosidimutans sp. nov., with the ability to convert ginsenoside.</title>
        <authorList>
            <person name="Kim J.K."/>
            <person name="He D."/>
            <person name="Liu Q.M."/>
            <person name="Park H.Y."/>
            <person name="Jung M.S."/>
            <person name="Yoon M.H."/>
            <person name="Kim S.C."/>
            <person name="Im W.T."/>
        </authorList>
    </citation>
    <scope>NUCLEOTIDE SEQUENCE [LARGE SCALE GENOMIC DNA]</scope>
    <source>
        <strain evidence="4 5">FW-6</strain>
    </source>
</reference>
<feature type="domain" description="MmgE/PrpD N-terminal" evidence="2">
    <location>
        <begin position="60"/>
        <end position="221"/>
    </location>
</feature>
<dbReference type="Proteomes" id="UP000321172">
    <property type="component" value="Chromosome"/>
</dbReference>
<dbReference type="KEGG" id="ngf:FRF71_11095"/>
<organism evidence="4 5">
    <name type="scientific">Novosphingobium ginsenosidimutans</name>
    <dbReference type="NCBI Taxonomy" id="1176536"/>
    <lineage>
        <taxon>Bacteria</taxon>
        <taxon>Pseudomonadati</taxon>
        <taxon>Pseudomonadota</taxon>
        <taxon>Alphaproteobacteria</taxon>
        <taxon>Sphingomonadales</taxon>
        <taxon>Sphingomonadaceae</taxon>
        <taxon>Novosphingobium</taxon>
    </lineage>
</organism>
<dbReference type="PANTHER" id="PTHR16943:SF8">
    <property type="entry name" value="2-METHYLCITRATE DEHYDRATASE"/>
    <property type="match status" value="1"/>
</dbReference>